<evidence type="ECO:0000313" key="5">
    <source>
        <dbReference type="Proteomes" id="UP000326554"/>
    </source>
</evidence>
<dbReference type="CDD" id="cd02440">
    <property type="entry name" value="AdoMet_MTases"/>
    <property type="match status" value="1"/>
</dbReference>
<dbReference type="GO" id="GO:0008168">
    <property type="term" value="F:methyltransferase activity"/>
    <property type="evidence" value="ECO:0007669"/>
    <property type="project" value="UniProtKB-KW"/>
</dbReference>
<accession>A0A5J5GLQ4</accession>
<feature type="domain" description="Methyltransferase" evidence="3">
    <location>
        <begin position="54"/>
        <end position="134"/>
    </location>
</feature>
<dbReference type="RefSeq" id="WP_150444500.1">
    <property type="nucleotide sequence ID" value="NZ_VYQE01000002.1"/>
</dbReference>
<protein>
    <submittedName>
        <fullName evidence="4">Methyltransferase domain-containing protein</fullName>
    </submittedName>
</protein>
<name>A0A5J5GLQ4_9RHOB</name>
<dbReference type="AlphaFoldDB" id="A0A5J5GLQ4"/>
<dbReference type="PANTHER" id="PTHR43861">
    <property type="entry name" value="TRANS-ACONITATE 2-METHYLTRANSFERASE-RELATED"/>
    <property type="match status" value="1"/>
</dbReference>
<dbReference type="InterPro" id="IPR041698">
    <property type="entry name" value="Methyltransf_25"/>
</dbReference>
<evidence type="ECO:0000259" key="3">
    <source>
        <dbReference type="Pfam" id="PF13649"/>
    </source>
</evidence>
<dbReference type="Pfam" id="PF13649">
    <property type="entry name" value="Methyltransf_25"/>
    <property type="match status" value="1"/>
</dbReference>
<dbReference type="Proteomes" id="UP000326554">
    <property type="component" value="Unassembled WGS sequence"/>
</dbReference>
<reference evidence="4 5" key="1">
    <citation type="submission" date="2019-09" db="EMBL/GenBank/DDBJ databases">
        <authorList>
            <person name="Park J.-S."/>
            <person name="Choi H.-J."/>
        </authorList>
    </citation>
    <scope>NUCLEOTIDE SEQUENCE [LARGE SCALE GENOMIC DNA]</scope>
    <source>
        <strain evidence="4 5">176SS1-4</strain>
    </source>
</reference>
<dbReference type="GO" id="GO:0032259">
    <property type="term" value="P:methylation"/>
    <property type="evidence" value="ECO:0007669"/>
    <property type="project" value="UniProtKB-KW"/>
</dbReference>
<dbReference type="PANTHER" id="PTHR43861:SF1">
    <property type="entry name" value="TRANS-ACONITATE 2-METHYLTRANSFERASE"/>
    <property type="match status" value="1"/>
</dbReference>
<sequence>MPRDSVAMTPEDIIELYRRVGPEWARTRSRRLFEKGWLDRFRAHLPTSGTHHSVLDLGCGSGRPLAAYLAERGAHVTGVDTAPELLEQFREHVPGGRTVEADMRGLDLRERFDGILAWDSVFHLDPDTQRAMFLVFATHAAPRAALMFTSGHRAGEAWGEVAGEKVYHASLDPGEYRTLLDGAGFDTLAYVPEDPDCGGHTVWLARRRG</sequence>
<evidence type="ECO:0000313" key="4">
    <source>
        <dbReference type="EMBL" id="KAA9008967.1"/>
    </source>
</evidence>
<dbReference type="Gene3D" id="3.40.50.150">
    <property type="entry name" value="Vaccinia Virus protein VP39"/>
    <property type="match status" value="1"/>
</dbReference>
<dbReference type="EMBL" id="VYQE01000002">
    <property type="protein sequence ID" value="KAA9008967.1"/>
    <property type="molecule type" value="Genomic_DNA"/>
</dbReference>
<evidence type="ECO:0000256" key="1">
    <source>
        <dbReference type="ARBA" id="ARBA00022603"/>
    </source>
</evidence>
<keyword evidence="5" id="KW-1185">Reference proteome</keyword>
<keyword evidence="1 4" id="KW-0489">Methyltransferase</keyword>
<organism evidence="4 5">
    <name type="scientific">Histidinibacterium aquaticum</name>
    <dbReference type="NCBI Taxonomy" id="2613962"/>
    <lineage>
        <taxon>Bacteria</taxon>
        <taxon>Pseudomonadati</taxon>
        <taxon>Pseudomonadota</taxon>
        <taxon>Alphaproteobacteria</taxon>
        <taxon>Rhodobacterales</taxon>
        <taxon>Paracoccaceae</taxon>
        <taxon>Histidinibacterium</taxon>
    </lineage>
</organism>
<keyword evidence="2 4" id="KW-0808">Transferase</keyword>
<proteinExistence type="predicted"/>
<dbReference type="SUPFAM" id="SSF53335">
    <property type="entry name" value="S-adenosyl-L-methionine-dependent methyltransferases"/>
    <property type="match status" value="1"/>
</dbReference>
<evidence type="ECO:0000256" key="2">
    <source>
        <dbReference type="ARBA" id="ARBA00022679"/>
    </source>
</evidence>
<dbReference type="InterPro" id="IPR029063">
    <property type="entry name" value="SAM-dependent_MTases_sf"/>
</dbReference>
<gene>
    <name evidence="4" type="ORF">F3S47_06830</name>
</gene>
<comment type="caution">
    <text evidence="4">The sequence shown here is derived from an EMBL/GenBank/DDBJ whole genome shotgun (WGS) entry which is preliminary data.</text>
</comment>